<dbReference type="Proteomes" id="UP001364764">
    <property type="component" value="Chromosome"/>
</dbReference>
<evidence type="ECO:0000256" key="3">
    <source>
        <dbReference type="ARBA" id="ARBA00023295"/>
    </source>
</evidence>
<feature type="active site" description="Proton donor" evidence="4">
    <location>
        <position position="191"/>
    </location>
</feature>
<keyword evidence="2 6" id="KW-0378">Hydrolase</keyword>
<feature type="domain" description="Beta-xylosidase C-terminal Concanavalin A-like" evidence="7">
    <location>
        <begin position="327"/>
        <end position="521"/>
    </location>
</feature>
<dbReference type="EMBL" id="CP145892">
    <property type="protein sequence ID" value="WWP21420.1"/>
    <property type="molecule type" value="Genomic_DNA"/>
</dbReference>
<dbReference type="GO" id="GO:0005975">
    <property type="term" value="P:carbohydrate metabolic process"/>
    <property type="evidence" value="ECO:0007669"/>
    <property type="project" value="UniProtKB-ARBA"/>
</dbReference>
<dbReference type="PANTHER" id="PTHR42812">
    <property type="entry name" value="BETA-XYLOSIDASE"/>
    <property type="match status" value="1"/>
</dbReference>
<evidence type="ECO:0000256" key="1">
    <source>
        <dbReference type="ARBA" id="ARBA00009865"/>
    </source>
</evidence>
<dbReference type="InterPro" id="IPR013320">
    <property type="entry name" value="ConA-like_dom_sf"/>
</dbReference>
<comment type="similarity">
    <text evidence="1 6">Belongs to the glycosyl hydrolase 43 family.</text>
</comment>
<dbReference type="CDD" id="cd18617">
    <property type="entry name" value="GH43_XynB-like"/>
    <property type="match status" value="1"/>
</dbReference>
<dbReference type="Pfam" id="PF17851">
    <property type="entry name" value="GH43_C2"/>
    <property type="match status" value="1"/>
</dbReference>
<organism evidence="8 9">
    <name type="scientific">Paenibacillus amylolyticus</name>
    <dbReference type="NCBI Taxonomy" id="1451"/>
    <lineage>
        <taxon>Bacteria</taxon>
        <taxon>Bacillati</taxon>
        <taxon>Bacillota</taxon>
        <taxon>Bacilli</taxon>
        <taxon>Bacillales</taxon>
        <taxon>Paenibacillaceae</taxon>
        <taxon>Paenibacillus</taxon>
    </lineage>
</organism>
<evidence type="ECO:0000256" key="2">
    <source>
        <dbReference type="ARBA" id="ARBA00022801"/>
    </source>
</evidence>
<dbReference type="RefSeq" id="WP_338707780.1">
    <property type="nucleotide sequence ID" value="NZ_CP145892.1"/>
</dbReference>
<reference evidence="8 9" key="1">
    <citation type="submission" date="2024-02" db="EMBL/GenBank/DDBJ databases">
        <title>Complete sequences of two Paenibacillus sp. strains and one Lysinibacillus strain isolated from the environment on STAA medium highlight biotechnological potential.</title>
        <authorList>
            <person name="Attere S.A."/>
            <person name="Piche L.C."/>
            <person name="Intertaglia L."/>
            <person name="Lami R."/>
            <person name="Charette S.J."/>
            <person name="Vincent A.T."/>
        </authorList>
    </citation>
    <scope>NUCLEOTIDE SEQUENCE [LARGE SCALE GENOMIC DNA]</scope>
    <source>
        <strain evidence="8 9">Y5S-7</strain>
    </source>
</reference>
<dbReference type="GO" id="GO:0004553">
    <property type="term" value="F:hydrolase activity, hydrolyzing O-glycosyl compounds"/>
    <property type="evidence" value="ECO:0007669"/>
    <property type="project" value="UniProtKB-ARBA"/>
</dbReference>
<accession>A0ABD8AV42</accession>
<evidence type="ECO:0000259" key="7">
    <source>
        <dbReference type="Pfam" id="PF17851"/>
    </source>
</evidence>
<dbReference type="InterPro" id="IPR041542">
    <property type="entry name" value="GH43_C2"/>
</dbReference>
<dbReference type="InterPro" id="IPR051795">
    <property type="entry name" value="Glycosyl_Hydrlase_43"/>
</dbReference>
<name>A0ABD8AV42_PAEAM</name>
<dbReference type="Gene3D" id="2.60.120.200">
    <property type="match status" value="1"/>
</dbReference>
<evidence type="ECO:0000313" key="8">
    <source>
        <dbReference type="EMBL" id="WWP21420.1"/>
    </source>
</evidence>
<protein>
    <submittedName>
        <fullName evidence="8">Glycoside hydrolase family 43 protein</fullName>
    </submittedName>
</protein>
<dbReference type="SUPFAM" id="SSF49899">
    <property type="entry name" value="Concanavalin A-like lectins/glucanases"/>
    <property type="match status" value="1"/>
</dbReference>
<proteinExistence type="inferred from homology"/>
<dbReference type="PANTHER" id="PTHR42812:SF12">
    <property type="entry name" value="BETA-XYLOSIDASE-RELATED"/>
    <property type="match status" value="1"/>
</dbReference>
<evidence type="ECO:0000313" key="9">
    <source>
        <dbReference type="Proteomes" id="UP001364764"/>
    </source>
</evidence>
<dbReference type="GeneID" id="93474658"/>
<dbReference type="InterPro" id="IPR006710">
    <property type="entry name" value="Glyco_hydro_43"/>
</dbReference>
<dbReference type="InterPro" id="IPR023296">
    <property type="entry name" value="Glyco_hydro_beta-prop_sf"/>
</dbReference>
<sequence>MKNANQGEKCTYNNPIMPGFYPDPSVCRVGEDFYLVTSTFAYFPGVPIFQSRDLVNWKQIGNVLDRPSQLNLQGAGHSQGIFAPTLRYHEGTFYMITTNVSHGGNFVVTATDPAGPWSDPYFIEGAEGIDPTIFFDDGKAYYLGTRPCSEGVRYNGNWEVWLRELDLGSMKLVGDSYVLWRGAMVDVIWPEGPHLYKIDEYYYLLIAEGGTGPNHAVTIARSKNLTEGYVGNPNNPIITHRHLGKRYPVVNVGHADLVQAANGQWFMVMLASRPYGGSYSNLGRETFLASVVWEDGWPVVNEGRGILEEQGTLDLKPVPVEPQLRFDHFDSDKLGLQWMFLRNPQEDLYSLTERKGYLRLKLKPQTLKEKENSSFVCLRQRHMDYVAATAMEFVPGNANETAGLVVIQNDLYHVRIERALADKQQVLRVVTIIDGQDSHIAQIALEGDVSRVYIKLAATGQQLNFYYSTDGSQYHLVAEQVDTSSLSTEVAGGFVGCCIGMFSSSNGISSDQVADFDWFEYGSYK</sequence>
<feature type="site" description="Important for catalytic activity, responsible for pKa modulation of the active site Glu and correct orientation of both the proton donor and substrate" evidence="5">
    <location>
        <position position="130"/>
    </location>
</feature>
<evidence type="ECO:0000256" key="6">
    <source>
        <dbReference type="RuleBase" id="RU361187"/>
    </source>
</evidence>
<dbReference type="SUPFAM" id="SSF75005">
    <property type="entry name" value="Arabinanase/levansucrase/invertase"/>
    <property type="match status" value="1"/>
</dbReference>
<gene>
    <name evidence="8" type="ORF">V6668_04295</name>
</gene>
<dbReference type="Gene3D" id="2.115.10.20">
    <property type="entry name" value="Glycosyl hydrolase domain, family 43"/>
    <property type="match status" value="1"/>
</dbReference>
<dbReference type="Pfam" id="PF04616">
    <property type="entry name" value="Glyco_hydro_43"/>
    <property type="match status" value="1"/>
</dbReference>
<feature type="active site" description="Proton acceptor" evidence="4">
    <location>
        <position position="23"/>
    </location>
</feature>
<keyword evidence="3 6" id="KW-0326">Glycosidase</keyword>
<dbReference type="AlphaFoldDB" id="A0ABD8AV42"/>
<evidence type="ECO:0000256" key="5">
    <source>
        <dbReference type="PIRSR" id="PIRSR606710-2"/>
    </source>
</evidence>
<evidence type="ECO:0000256" key="4">
    <source>
        <dbReference type="PIRSR" id="PIRSR606710-1"/>
    </source>
</evidence>